<dbReference type="EMBL" id="MFGW01000210">
    <property type="protein sequence ID" value="OGF59539.1"/>
    <property type="molecule type" value="Genomic_DNA"/>
</dbReference>
<protein>
    <recommendedName>
        <fullName evidence="1">SprT-like domain-containing protein</fullName>
    </recommendedName>
</protein>
<evidence type="ECO:0000313" key="3">
    <source>
        <dbReference type="Proteomes" id="UP000178943"/>
    </source>
</evidence>
<comment type="caution">
    <text evidence="2">The sequence shown here is derived from an EMBL/GenBank/DDBJ whole genome shotgun (WGS) entry which is preliminary data.</text>
</comment>
<organism evidence="2 3">
    <name type="scientific">Candidatus Fischerbacteria bacterium RBG_13_37_8</name>
    <dbReference type="NCBI Taxonomy" id="1817863"/>
    <lineage>
        <taxon>Bacteria</taxon>
        <taxon>Candidatus Fischeribacteriota</taxon>
    </lineage>
</organism>
<feature type="domain" description="SprT-like" evidence="1">
    <location>
        <begin position="38"/>
        <end position="126"/>
    </location>
</feature>
<evidence type="ECO:0000259" key="1">
    <source>
        <dbReference type="Pfam" id="PF10263"/>
    </source>
</evidence>
<proteinExistence type="predicted"/>
<dbReference type="InterPro" id="IPR006640">
    <property type="entry name" value="SprT-like_domain"/>
</dbReference>
<sequence length="194" mass="22985">MVFHHLKLYIIKWSITIESNTYNISAMICILPDEILLKKLFRHFNKIYWDNLLPEVTIKWSHRMLTAGRCCAVHKSEGSMTWEIMLSWKYHMRYSGEVLTTLKHEMIHLKLPEHDDIFAKEAKRVGTRIYSHILNIPAGRYKYQCTQCHAIFYEDKINLLLQCPKCLKNCISKSLCFLEFTGIRDYVPGTKVRE</sequence>
<evidence type="ECO:0000313" key="2">
    <source>
        <dbReference type="EMBL" id="OGF59539.1"/>
    </source>
</evidence>
<name>A0A1F5V7Z2_9BACT</name>
<dbReference type="Pfam" id="PF10263">
    <property type="entry name" value="SprT-like"/>
    <property type="match status" value="1"/>
</dbReference>
<accession>A0A1F5V7Z2</accession>
<dbReference type="Proteomes" id="UP000178943">
    <property type="component" value="Unassembled WGS sequence"/>
</dbReference>
<dbReference type="STRING" id="1817863.A2Y62_03575"/>
<reference evidence="2 3" key="1">
    <citation type="journal article" date="2016" name="Nat. Commun.">
        <title>Thousands of microbial genomes shed light on interconnected biogeochemical processes in an aquifer system.</title>
        <authorList>
            <person name="Anantharaman K."/>
            <person name="Brown C.T."/>
            <person name="Hug L.A."/>
            <person name="Sharon I."/>
            <person name="Castelle C.J."/>
            <person name="Probst A.J."/>
            <person name="Thomas B.C."/>
            <person name="Singh A."/>
            <person name="Wilkins M.J."/>
            <person name="Karaoz U."/>
            <person name="Brodie E.L."/>
            <person name="Williams K.H."/>
            <person name="Hubbard S.S."/>
            <person name="Banfield J.F."/>
        </authorList>
    </citation>
    <scope>NUCLEOTIDE SEQUENCE [LARGE SCALE GENOMIC DNA]</scope>
</reference>
<dbReference type="GO" id="GO:0006950">
    <property type="term" value="P:response to stress"/>
    <property type="evidence" value="ECO:0007669"/>
    <property type="project" value="UniProtKB-ARBA"/>
</dbReference>
<gene>
    <name evidence="2" type="ORF">A2Y62_03575</name>
</gene>
<dbReference type="AlphaFoldDB" id="A0A1F5V7Z2"/>